<dbReference type="EMBL" id="JH717917">
    <property type="protein sequence ID" value="EWZ28962.1"/>
    <property type="molecule type" value="Genomic_DNA"/>
</dbReference>
<dbReference type="Proteomes" id="UP000030766">
    <property type="component" value="Unassembled WGS sequence"/>
</dbReference>
<reference evidence="2" key="1">
    <citation type="submission" date="2011-06" db="EMBL/GenBank/DDBJ databases">
        <title>The Genome Sequence of Fusarium oxysporum Fo47.</title>
        <authorList>
            <consortium name="The Broad Institute Genome Sequencing Platform"/>
            <person name="Ma L.-J."/>
            <person name="Gale L.R."/>
            <person name="Schwartz D.C."/>
            <person name="Zhou S."/>
            <person name="Corby-Kistler H."/>
            <person name="Young S.K."/>
            <person name="Zeng Q."/>
            <person name="Gargeya S."/>
            <person name="Fitzgerald M."/>
            <person name="Haas B."/>
            <person name="Abouelleil A."/>
            <person name="Alvarado L."/>
            <person name="Arachchi H.M."/>
            <person name="Berlin A."/>
            <person name="Brown A."/>
            <person name="Chapman S.B."/>
            <person name="Chen Z."/>
            <person name="Dunbar C."/>
            <person name="Freedman E."/>
            <person name="Gearin G."/>
            <person name="Gellesch M."/>
            <person name="Goldberg J."/>
            <person name="Griggs A."/>
            <person name="Gujja S."/>
            <person name="Heiman D."/>
            <person name="Howarth C."/>
            <person name="Larson L."/>
            <person name="Lui A."/>
            <person name="MacDonald P.J.P."/>
            <person name="Mehta T."/>
            <person name="Montmayeur A."/>
            <person name="Murphy C."/>
            <person name="Neiman D."/>
            <person name="Pearson M."/>
            <person name="Priest M."/>
            <person name="Roberts A."/>
            <person name="Saif S."/>
            <person name="Shea T."/>
            <person name="Shenoy N."/>
            <person name="Sisk P."/>
            <person name="Stolte C."/>
            <person name="Sykes S."/>
            <person name="Wortman J."/>
            <person name="Nusbaum C."/>
            <person name="Birren B."/>
        </authorList>
    </citation>
    <scope>NUCLEOTIDE SEQUENCE [LARGE SCALE GENOMIC DNA]</scope>
    <source>
        <strain evidence="2">Fo47</strain>
    </source>
</reference>
<reference evidence="2" key="2">
    <citation type="submission" date="2012-06" db="EMBL/GenBank/DDBJ databases">
        <title>Annotation of the Genome Sequence of Fusarium oxysporum Fo47.</title>
        <authorList>
            <consortium name="The Broad Institute Genomics Platform"/>
            <person name="Ma L.-J."/>
            <person name="Corby-Kistler H."/>
            <person name="Broz K."/>
            <person name="Gale L.R."/>
            <person name="Jonkers W."/>
            <person name="O'Donnell K."/>
            <person name="Ploetz R."/>
            <person name="Steinberg C."/>
            <person name="Schwartz D.C."/>
            <person name="VanEtten H."/>
            <person name="Zhou S."/>
            <person name="Young S.K."/>
            <person name="Zeng Q."/>
            <person name="Gargeya S."/>
            <person name="Fitzgerald M."/>
            <person name="Abouelleil A."/>
            <person name="Alvarado L."/>
            <person name="Chapman S.B."/>
            <person name="Gainer-Dewar J."/>
            <person name="Goldberg J."/>
            <person name="Griggs A."/>
            <person name="Gujja S."/>
            <person name="Hansen M."/>
            <person name="Howarth C."/>
            <person name="Imamovic A."/>
            <person name="Ireland A."/>
            <person name="Larimer J."/>
            <person name="McCowan C."/>
            <person name="Murphy C."/>
            <person name="Pearson M."/>
            <person name="Poon T.W."/>
            <person name="Priest M."/>
            <person name="Roberts A."/>
            <person name="Saif S."/>
            <person name="Shea T."/>
            <person name="Sykes S."/>
            <person name="Wortman J."/>
            <person name="Nusbaum C."/>
            <person name="Birren B."/>
        </authorList>
    </citation>
    <scope>NUCLEOTIDE SEQUENCE</scope>
    <source>
        <strain evidence="2">Fo47</strain>
    </source>
</reference>
<proteinExistence type="predicted"/>
<feature type="region of interest" description="Disordered" evidence="1">
    <location>
        <begin position="59"/>
        <end position="149"/>
    </location>
</feature>
<dbReference type="AlphaFoldDB" id="W9JA75"/>
<feature type="compositionally biased region" description="Basic and acidic residues" evidence="1">
    <location>
        <begin position="128"/>
        <end position="140"/>
    </location>
</feature>
<dbReference type="HOGENOM" id="CLU_1749748_0_0_1"/>
<evidence type="ECO:0000313" key="2">
    <source>
        <dbReference type="EMBL" id="EWZ28962.1"/>
    </source>
</evidence>
<name>W9JA75_FUSOX</name>
<protein>
    <submittedName>
        <fullName evidence="2">Uncharacterized protein</fullName>
    </submittedName>
</protein>
<evidence type="ECO:0000256" key="1">
    <source>
        <dbReference type="SAM" id="MobiDB-lite"/>
    </source>
</evidence>
<organism evidence="2">
    <name type="scientific">Fusarium oxysporum Fo47</name>
    <dbReference type="NCBI Taxonomy" id="660027"/>
    <lineage>
        <taxon>Eukaryota</taxon>
        <taxon>Fungi</taxon>
        <taxon>Dikarya</taxon>
        <taxon>Ascomycota</taxon>
        <taxon>Pezizomycotina</taxon>
        <taxon>Sordariomycetes</taxon>
        <taxon>Hypocreomycetidae</taxon>
        <taxon>Hypocreales</taxon>
        <taxon>Nectriaceae</taxon>
        <taxon>Fusarium</taxon>
        <taxon>Fusarium oxysporum species complex</taxon>
    </lineage>
</organism>
<accession>W9JA75</accession>
<gene>
    <name evidence="2" type="ORF">FOZG_17400</name>
</gene>
<feature type="compositionally biased region" description="Acidic residues" evidence="1">
    <location>
        <begin position="96"/>
        <end position="127"/>
    </location>
</feature>
<sequence length="149" mass="17614">MHTDVSVRRWLRGRFSDRPYMVPFELVMRSASESQYRKEFKRCLCFWLRVLQLPKSVVPSVIGRGSSGPQREMLEQLWSDPAWENRPPTGLFRMEEYDEDEEEVGEEEEDSEDADESDYEDADETRDDEEKTNPRPEQEPNVRVGPCLH</sequence>
<dbReference type="VEuPathDB" id="FungiDB:FOZG_17400"/>